<evidence type="ECO:0000313" key="1">
    <source>
        <dbReference type="EMBL" id="CAL1405187.1"/>
    </source>
</evidence>
<evidence type="ECO:0000313" key="2">
    <source>
        <dbReference type="Proteomes" id="UP001497516"/>
    </source>
</evidence>
<gene>
    <name evidence="1" type="ORF">LTRI10_LOCUS44989</name>
</gene>
<protein>
    <submittedName>
        <fullName evidence="1">Uncharacterized protein</fullName>
    </submittedName>
</protein>
<proteinExistence type="predicted"/>
<accession>A0AAV2G4T1</accession>
<reference evidence="1 2" key="1">
    <citation type="submission" date="2024-04" db="EMBL/GenBank/DDBJ databases">
        <authorList>
            <person name="Fracassetti M."/>
        </authorList>
    </citation>
    <scope>NUCLEOTIDE SEQUENCE [LARGE SCALE GENOMIC DNA]</scope>
</reference>
<dbReference type="EMBL" id="OZ034821">
    <property type="protein sequence ID" value="CAL1405187.1"/>
    <property type="molecule type" value="Genomic_DNA"/>
</dbReference>
<sequence>MIEKSNLSKAPSISIKQPLNSSAHKLRPVGSKFTASTTISSRLRRQNRINQSFKNSRKIKSKFHQNVSCINHYNDPKVEYLKTSTYFNQASTEQLDEQINDNCKLKKTNLAIELASPAASKPPQPWKSLPVHRIKTPLKLLQKVRQIHRIQTLVMAEDGSSEKRGKESIGISRSPELLLSMPHEIPMAVWAELISDKAHSNSFSADALS</sequence>
<dbReference type="AlphaFoldDB" id="A0AAV2G4T1"/>
<name>A0AAV2G4T1_9ROSI</name>
<organism evidence="1 2">
    <name type="scientific">Linum trigynum</name>
    <dbReference type="NCBI Taxonomy" id="586398"/>
    <lineage>
        <taxon>Eukaryota</taxon>
        <taxon>Viridiplantae</taxon>
        <taxon>Streptophyta</taxon>
        <taxon>Embryophyta</taxon>
        <taxon>Tracheophyta</taxon>
        <taxon>Spermatophyta</taxon>
        <taxon>Magnoliopsida</taxon>
        <taxon>eudicotyledons</taxon>
        <taxon>Gunneridae</taxon>
        <taxon>Pentapetalae</taxon>
        <taxon>rosids</taxon>
        <taxon>fabids</taxon>
        <taxon>Malpighiales</taxon>
        <taxon>Linaceae</taxon>
        <taxon>Linum</taxon>
    </lineage>
</organism>
<dbReference type="Proteomes" id="UP001497516">
    <property type="component" value="Chromosome 8"/>
</dbReference>
<keyword evidence="2" id="KW-1185">Reference proteome</keyword>